<proteinExistence type="predicted"/>
<keyword evidence="1" id="KW-0689">Ribosomal protein</keyword>
<keyword evidence="2" id="KW-1185">Reference proteome</keyword>
<dbReference type="Proteomes" id="UP000198683">
    <property type="component" value="Unassembled WGS sequence"/>
</dbReference>
<accession>A0A1G9K3R8</accession>
<dbReference type="GO" id="GO:0005840">
    <property type="term" value="C:ribosome"/>
    <property type="evidence" value="ECO:0007669"/>
    <property type="project" value="UniProtKB-KW"/>
</dbReference>
<reference evidence="1 2" key="1">
    <citation type="submission" date="2016-10" db="EMBL/GenBank/DDBJ databases">
        <authorList>
            <person name="de Groot N.N."/>
        </authorList>
    </citation>
    <scope>NUCLEOTIDE SEQUENCE [LARGE SCALE GENOMIC DNA]</scope>
    <source>
        <strain evidence="1 2">CGMCC 4.5681</strain>
    </source>
</reference>
<dbReference type="InterPro" id="IPR014719">
    <property type="entry name" value="Ribosomal_bL12_C/ClpS-like"/>
</dbReference>
<evidence type="ECO:0000313" key="2">
    <source>
        <dbReference type="Proteomes" id="UP000198683"/>
    </source>
</evidence>
<gene>
    <name evidence="1" type="ORF">SAMN05421874_121129</name>
</gene>
<dbReference type="Gene3D" id="3.30.1390.10">
    <property type="match status" value="2"/>
</dbReference>
<protein>
    <submittedName>
        <fullName evidence="1">Ribosomal protein L7/L12 C-terminal domain-containing protein</fullName>
    </submittedName>
</protein>
<organism evidence="1 2">
    <name type="scientific">Nonomuraea maritima</name>
    <dbReference type="NCBI Taxonomy" id="683260"/>
    <lineage>
        <taxon>Bacteria</taxon>
        <taxon>Bacillati</taxon>
        <taxon>Actinomycetota</taxon>
        <taxon>Actinomycetes</taxon>
        <taxon>Streptosporangiales</taxon>
        <taxon>Streptosporangiaceae</taxon>
        <taxon>Nonomuraea</taxon>
    </lineage>
</organism>
<dbReference type="STRING" id="683260.SAMN05421874_121129"/>
<dbReference type="EMBL" id="FNFB01000021">
    <property type="protein sequence ID" value="SDL44431.1"/>
    <property type="molecule type" value="Genomic_DNA"/>
</dbReference>
<dbReference type="OrthoDB" id="5186438at2"/>
<name>A0A1G9K3R8_9ACTN</name>
<dbReference type="AlphaFoldDB" id="A0A1G9K3R8"/>
<evidence type="ECO:0000313" key="1">
    <source>
        <dbReference type="EMBL" id="SDL44431.1"/>
    </source>
</evidence>
<sequence length="214" mass="22275">MLDTLLIVVAALAVITAIVVTAASRSRAARSAGMLPPPADLQDHLQQLVAGGRKVQAIKVLRERAPGIGLKQAKAVVDAVERGTALHAALAASGHRPPPTPAIPPDLRDHLLRLIAQGRKIEAIKVLRGRLPSLGLKQAKDIVDSLQAGTPALGSRTPPPGIPAATADLADRVRALKAQGRQEQAIHLVRGETGMDDAEATAFVNAIDPDPDAT</sequence>
<dbReference type="RefSeq" id="WP_090770707.1">
    <property type="nucleotide sequence ID" value="NZ_FNFB01000021.1"/>
</dbReference>
<keyword evidence="1" id="KW-0687">Ribonucleoprotein</keyword>